<dbReference type="PANTHER" id="PTHR11473">
    <property type="entry name" value="AROMATIC AMINO ACID HYDROXYLASE"/>
    <property type="match status" value="1"/>
</dbReference>
<dbReference type="SUPFAM" id="SSF56534">
    <property type="entry name" value="Aromatic aminoacid monoxygenases, catalytic and oligomerization domains"/>
    <property type="match status" value="1"/>
</dbReference>
<evidence type="ECO:0000256" key="3">
    <source>
        <dbReference type="ARBA" id="ARBA00022723"/>
    </source>
</evidence>
<dbReference type="InterPro" id="IPR036329">
    <property type="entry name" value="Aro-AA_hydroxylase_C_sf"/>
</dbReference>
<dbReference type="Proteomes" id="UP000593892">
    <property type="component" value="Chromosome"/>
</dbReference>
<organism evidence="9 10">
    <name type="scientific">Paludibaculum fermentans</name>
    <dbReference type="NCBI Taxonomy" id="1473598"/>
    <lineage>
        <taxon>Bacteria</taxon>
        <taxon>Pseudomonadati</taxon>
        <taxon>Acidobacteriota</taxon>
        <taxon>Terriglobia</taxon>
        <taxon>Bryobacterales</taxon>
        <taxon>Bryobacteraceae</taxon>
        <taxon>Paludibaculum</taxon>
    </lineage>
</organism>
<dbReference type="PROSITE" id="PS51410">
    <property type="entry name" value="BH4_AAA_HYDROXYL_2"/>
    <property type="match status" value="1"/>
</dbReference>
<evidence type="ECO:0000313" key="9">
    <source>
        <dbReference type="EMBL" id="QOY89465.1"/>
    </source>
</evidence>
<dbReference type="Gene3D" id="1.10.800.10">
    <property type="entry name" value="Aromatic amino acid hydroxylase"/>
    <property type="match status" value="1"/>
</dbReference>
<evidence type="ECO:0000256" key="7">
    <source>
        <dbReference type="PIRSR" id="PIRSR601273-2"/>
    </source>
</evidence>
<dbReference type="EMBL" id="CP063849">
    <property type="protein sequence ID" value="QOY89465.1"/>
    <property type="molecule type" value="Genomic_DNA"/>
</dbReference>
<keyword evidence="10" id="KW-1185">Reference proteome</keyword>
<reference evidence="9 10" key="1">
    <citation type="submission" date="2020-10" db="EMBL/GenBank/DDBJ databases">
        <title>Complete genome sequence of Paludibaculum fermentans P105T, a facultatively anaerobic acidobacterium capable of dissimilatory Fe(III) reduction.</title>
        <authorList>
            <person name="Dedysh S.N."/>
            <person name="Beletsky A.V."/>
            <person name="Kulichevskaya I.S."/>
            <person name="Mardanov A.V."/>
            <person name="Ravin N.V."/>
        </authorList>
    </citation>
    <scope>NUCLEOTIDE SEQUENCE [LARGE SCALE GENOMIC DNA]</scope>
    <source>
        <strain evidence="9 10">P105</strain>
    </source>
</reference>
<evidence type="ECO:0000256" key="5">
    <source>
        <dbReference type="ARBA" id="ARBA00023004"/>
    </source>
</evidence>
<keyword evidence="6 9" id="KW-0503">Monooxygenase</keyword>
<dbReference type="AlphaFoldDB" id="A0A7S7NTD8"/>
<dbReference type="Pfam" id="PF00351">
    <property type="entry name" value="Biopterin_H"/>
    <property type="match status" value="1"/>
</dbReference>
<gene>
    <name evidence="9" type="ORF">IRI77_05805</name>
</gene>
<feature type="binding site" evidence="7">
    <location>
        <position position="149"/>
    </location>
    <ligand>
        <name>Fe cation</name>
        <dbReference type="ChEBI" id="CHEBI:24875"/>
    </ligand>
</feature>
<keyword evidence="5 7" id="KW-0408">Iron</keyword>
<evidence type="ECO:0000256" key="1">
    <source>
        <dbReference type="ARBA" id="ARBA00001954"/>
    </source>
</evidence>
<sequence length="308" mass="35413">MRWCYFQVNREVLGMLTTTAAPFIEDARARDQLFIRQPYELYSEENHAAWRSLYARMQPRWARYANPHFLEGQASLRLDASRVPRLEDVNQFLAPLTGFQARAVSGYVPPFLFFDCLRRREFPTTVTIRSLDSLDYLPEPDIFHDIAGHVPMHTHRDFAETLVRFGDCAHTAAGIAAGIHDENLRLERLSSIVKAMARFFWFTVEFGLLRTPGGLRAYGSGLLSSHSELPHALESPEVQRSEACLEWMIHQSFAIDHFQPLLFVVEGFEHLYELVGKLEEWMLAGKLDHVAPGEPALSLEDLRSFYWA</sequence>
<keyword evidence="4 9" id="KW-0560">Oxidoreductase</keyword>
<protein>
    <submittedName>
        <fullName evidence="9">Phenylalanine 4-monooxygenase</fullName>
        <ecNumber evidence="9">1.14.16.1</ecNumber>
    </submittedName>
</protein>
<dbReference type="PANTHER" id="PTHR11473:SF24">
    <property type="entry name" value="PHENYLALANINE-4-HYDROXYLASE"/>
    <property type="match status" value="1"/>
</dbReference>
<evidence type="ECO:0000259" key="8">
    <source>
        <dbReference type="PROSITE" id="PS51410"/>
    </source>
</evidence>
<keyword evidence="3 7" id="KW-0479">Metal-binding</keyword>
<feature type="binding site" evidence="7">
    <location>
        <position position="144"/>
    </location>
    <ligand>
        <name>Fe cation</name>
        <dbReference type="ChEBI" id="CHEBI:24875"/>
    </ligand>
</feature>
<dbReference type="CDD" id="cd00361">
    <property type="entry name" value="arom_aa_hydroxylase"/>
    <property type="match status" value="1"/>
</dbReference>
<feature type="domain" description="Biopterin-dependent aromatic amino acid hydroxylase family profile" evidence="8">
    <location>
        <begin position="1"/>
        <end position="308"/>
    </location>
</feature>
<comment type="similarity">
    <text evidence="2">Belongs to the biopterin-dependent aromatic amino acid hydroxylase family.</text>
</comment>
<dbReference type="InterPro" id="IPR001273">
    <property type="entry name" value="ArAA_hydroxylase"/>
</dbReference>
<evidence type="ECO:0000256" key="6">
    <source>
        <dbReference type="ARBA" id="ARBA00023033"/>
    </source>
</evidence>
<evidence type="ECO:0000256" key="4">
    <source>
        <dbReference type="ARBA" id="ARBA00023002"/>
    </source>
</evidence>
<comment type="cofactor">
    <cofactor evidence="1 7">
        <name>Fe(2+)</name>
        <dbReference type="ChEBI" id="CHEBI:29033"/>
    </cofactor>
</comment>
<dbReference type="EC" id="1.14.16.1" evidence="9"/>
<proteinExistence type="inferred from homology"/>
<evidence type="ECO:0000313" key="10">
    <source>
        <dbReference type="Proteomes" id="UP000593892"/>
    </source>
</evidence>
<name>A0A7S7NTD8_PALFE</name>
<dbReference type="InterPro" id="IPR019774">
    <property type="entry name" value="Aromatic-AA_hydroxylase_C"/>
</dbReference>
<dbReference type="InterPro" id="IPR036951">
    <property type="entry name" value="ArAA_hydroxylase_sf"/>
</dbReference>
<feature type="binding site" evidence="7">
    <location>
        <position position="205"/>
    </location>
    <ligand>
        <name>Fe cation</name>
        <dbReference type="ChEBI" id="CHEBI:24875"/>
    </ligand>
</feature>
<dbReference type="GO" id="GO:0004505">
    <property type="term" value="F:phenylalanine 4-monooxygenase activity"/>
    <property type="evidence" value="ECO:0007669"/>
    <property type="project" value="UniProtKB-EC"/>
</dbReference>
<dbReference type="GO" id="GO:0005506">
    <property type="term" value="F:iron ion binding"/>
    <property type="evidence" value="ECO:0007669"/>
    <property type="project" value="InterPro"/>
</dbReference>
<dbReference type="NCBIfam" id="NF008877">
    <property type="entry name" value="PRK11913.1-2"/>
    <property type="match status" value="1"/>
</dbReference>
<dbReference type="KEGG" id="pfer:IRI77_05805"/>
<dbReference type="PRINTS" id="PR00372">
    <property type="entry name" value="FYWHYDRXLASE"/>
</dbReference>
<accession>A0A7S7NTD8</accession>
<evidence type="ECO:0000256" key="2">
    <source>
        <dbReference type="ARBA" id="ARBA00009712"/>
    </source>
</evidence>